<organism evidence="10 11">
    <name type="scientific">Mycoplasma haematolamae (strain Purdue)</name>
    <dbReference type="NCBI Taxonomy" id="1212765"/>
    <lineage>
        <taxon>Bacteria</taxon>
        <taxon>Bacillati</taxon>
        <taxon>Mycoplasmatota</taxon>
        <taxon>Mollicutes</taxon>
        <taxon>Mycoplasmataceae</taxon>
        <taxon>Mycoplasma</taxon>
    </lineage>
</organism>
<dbReference type="AlphaFoldDB" id="I7BJF2"/>
<name>I7BJF2_MYCHA</name>
<feature type="domain" description="GTPase Der C-terminal KH-domain-like" evidence="9">
    <location>
        <begin position="390"/>
        <end position="446"/>
    </location>
</feature>
<keyword evidence="5 7" id="KW-0547">Nucleotide-binding</keyword>
<dbReference type="InterPro" id="IPR006073">
    <property type="entry name" value="GTP-bd"/>
</dbReference>
<evidence type="ECO:0000256" key="3">
    <source>
        <dbReference type="ARBA" id="ARBA00022517"/>
    </source>
</evidence>
<keyword evidence="11" id="KW-1185">Reference proteome</keyword>
<evidence type="ECO:0000259" key="9">
    <source>
        <dbReference type="Pfam" id="PF14714"/>
    </source>
</evidence>
<dbReference type="InterPro" id="IPR015946">
    <property type="entry name" value="KH_dom-like_a/b"/>
</dbReference>
<dbReference type="STRING" id="1212765.MHLP_01940"/>
<dbReference type="InterPro" id="IPR027417">
    <property type="entry name" value="P-loop_NTPase"/>
</dbReference>
<reference evidence="11" key="2">
    <citation type="submission" date="2012-07" db="EMBL/GenBank/DDBJ databases">
        <title>Complete genome sequence of 'Candidatus Mycoplasma haemolamae'.</title>
        <authorList>
            <person name="Guimaraes A.M.S."/>
            <person name="Toth B."/>
            <person name="Santos A.P."/>
            <person name="Nascimento N.C."/>
            <person name="Sojka J.E."/>
            <person name="Messick J.B."/>
        </authorList>
    </citation>
    <scope>NUCLEOTIDE SEQUENCE [LARGE SCALE GENOMIC DNA]</scope>
    <source>
        <strain evidence="11">Purdue</strain>
    </source>
</reference>
<dbReference type="EMBL" id="CP003731">
    <property type="protein sequence ID" value="AFO51968.1"/>
    <property type="molecule type" value="Genomic_DNA"/>
</dbReference>
<dbReference type="SUPFAM" id="SSF52540">
    <property type="entry name" value="P-loop containing nucleoside triphosphate hydrolases"/>
    <property type="match status" value="2"/>
</dbReference>
<dbReference type="NCBIfam" id="TIGR03594">
    <property type="entry name" value="GTPase_EngA"/>
    <property type="match status" value="1"/>
</dbReference>
<dbReference type="NCBIfam" id="TIGR00231">
    <property type="entry name" value="small_GTP"/>
    <property type="match status" value="2"/>
</dbReference>
<keyword evidence="3" id="KW-0690">Ribosome biogenesis</keyword>
<dbReference type="KEGG" id="mhl:MHLP_01940"/>
<sequence>MPSKSSSLPRVLIVGATNVGKSQLFNRLVKDRHAIVLNRESLTRDLILRQIKLCERELILIDSGGYSEELSFQFQPEMNRLLIEELKRSSVVLFLFSTTEGIRSIEWKISKLLHKNASCPVLLVGNKIDCKKKEESWRNFASSLGFGEPILISAEHDINIMELSEQVERSLGKKPEALGEIQEEHRPTRLGIVGKVNVGKSSLVNSLLCSELVISSPIEGTTIDLVEHSLNYRGKMYLLIDSPGWKKLKKEGLRNEELDHLSMLRAKKAIRFADVLLFLVDLSVPMTYIDEKVAKEIFDSNLPVVIVVNKWDLLDYSVPSRRDKYEKMLREKFYYLTWAPIVFVSAKYSKKLGDIFKALQMIEAESSRLFSQAALTSFLSRANLFLLGASKAITLQKIMQVKSSIPTFVVHCSNPDNLSEQQMRLVESQFRSTFKLTYSPLKFYYKKS</sequence>
<dbReference type="Gene3D" id="3.30.300.20">
    <property type="match status" value="1"/>
</dbReference>
<evidence type="ECO:0000256" key="2">
    <source>
        <dbReference type="ARBA" id="ARBA00020953"/>
    </source>
</evidence>
<keyword evidence="6 7" id="KW-0342">GTP-binding</keyword>
<feature type="domain" description="G" evidence="8">
    <location>
        <begin position="10"/>
        <end position="127"/>
    </location>
</feature>
<dbReference type="OrthoDB" id="9805918at2"/>
<dbReference type="PANTHER" id="PTHR43834">
    <property type="entry name" value="GTPASE DER"/>
    <property type="match status" value="1"/>
</dbReference>
<dbReference type="PANTHER" id="PTHR43834:SF6">
    <property type="entry name" value="GTPASE DER"/>
    <property type="match status" value="1"/>
</dbReference>
<dbReference type="Gene3D" id="3.40.50.300">
    <property type="entry name" value="P-loop containing nucleotide triphosphate hydrolases"/>
    <property type="match status" value="2"/>
</dbReference>
<comment type="similarity">
    <text evidence="1 7">Belongs to the TRAFAC class TrmE-Era-EngA-EngB-Septin-like GTPase superfamily. EngA (Der) GTPase family.</text>
</comment>
<keyword evidence="4 7" id="KW-0677">Repeat</keyword>
<evidence type="ECO:0000256" key="1">
    <source>
        <dbReference type="ARBA" id="ARBA00008279"/>
    </source>
</evidence>
<dbReference type="PATRIC" id="fig|1212765.3.peg.437"/>
<dbReference type="PRINTS" id="PR00449">
    <property type="entry name" value="RASTRNSFRMNG"/>
</dbReference>
<feature type="domain" description="G" evidence="8">
    <location>
        <begin position="190"/>
        <end position="310"/>
    </location>
</feature>
<proteinExistence type="inferred from homology"/>
<dbReference type="PIRSF" id="PIRSF006485">
    <property type="entry name" value="GTP-binding_EngA"/>
    <property type="match status" value="1"/>
</dbReference>
<comment type="function">
    <text evidence="7">GTPase that plays an essential role in the late steps of ribosome biogenesis.</text>
</comment>
<protein>
    <recommendedName>
        <fullName evidence="2 7">GTPase Der</fullName>
    </recommendedName>
</protein>
<evidence type="ECO:0000256" key="4">
    <source>
        <dbReference type="ARBA" id="ARBA00022737"/>
    </source>
</evidence>
<evidence type="ECO:0000256" key="6">
    <source>
        <dbReference type="ARBA" id="ARBA00023134"/>
    </source>
</evidence>
<accession>I7BJF2</accession>
<dbReference type="CDD" id="cd01895">
    <property type="entry name" value="EngA2"/>
    <property type="match status" value="1"/>
</dbReference>
<gene>
    <name evidence="10" type="ordered locus">MHLP_01940</name>
</gene>
<dbReference type="GO" id="GO:0005525">
    <property type="term" value="F:GTP binding"/>
    <property type="evidence" value="ECO:0007669"/>
    <property type="project" value="UniProtKB-KW"/>
</dbReference>
<dbReference type="InterPro" id="IPR005225">
    <property type="entry name" value="Small_GTP-bd"/>
</dbReference>
<dbReference type="Proteomes" id="UP000006502">
    <property type="component" value="Chromosome"/>
</dbReference>
<dbReference type="InterPro" id="IPR016484">
    <property type="entry name" value="GTPase_Der"/>
</dbReference>
<evidence type="ECO:0000256" key="5">
    <source>
        <dbReference type="ARBA" id="ARBA00022741"/>
    </source>
</evidence>
<dbReference type="Pfam" id="PF01926">
    <property type="entry name" value="MMR_HSR1"/>
    <property type="match status" value="2"/>
</dbReference>
<evidence type="ECO:0000313" key="10">
    <source>
        <dbReference type="EMBL" id="AFO51968.1"/>
    </source>
</evidence>
<evidence type="ECO:0000259" key="8">
    <source>
        <dbReference type="Pfam" id="PF01926"/>
    </source>
</evidence>
<dbReference type="Pfam" id="PF14714">
    <property type="entry name" value="KH_dom-like"/>
    <property type="match status" value="1"/>
</dbReference>
<reference evidence="10 11" key="1">
    <citation type="journal article" date="2012" name="J. Bacteriol.">
        <title>Genome Sequence of "Candidatus Mycoplasma haemolamae" Strain Purdue, a Red Blood Cell Pathogen of Alpacas (Vicugna pacos) and Llamas (Lama glama).</title>
        <authorList>
            <person name="Guimaraes A.M."/>
            <person name="Toth B."/>
            <person name="Santos A.P."/>
            <person name="do Nascimento N.C."/>
            <person name="Kritchevsky J.E."/>
            <person name="Messick J.B."/>
        </authorList>
    </citation>
    <scope>NUCLEOTIDE SEQUENCE [LARGE SCALE GENOMIC DNA]</scope>
    <source>
        <strain evidence="10 11">Purdue</strain>
    </source>
</reference>
<evidence type="ECO:0000313" key="11">
    <source>
        <dbReference type="Proteomes" id="UP000006502"/>
    </source>
</evidence>
<evidence type="ECO:0000256" key="7">
    <source>
        <dbReference type="RuleBase" id="RU004481"/>
    </source>
</evidence>
<dbReference type="InterPro" id="IPR032859">
    <property type="entry name" value="KH_dom-like"/>
</dbReference>
<dbReference type="HOGENOM" id="CLU_016077_6_2_14"/>
<dbReference type="GO" id="GO:0042254">
    <property type="term" value="P:ribosome biogenesis"/>
    <property type="evidence" value="ECO:0007669"/>
    <property type="project" value="UniProtKB-KW"/>
</dbReference>
<dbReference type="GO" id="GO:0043022">
    <property type="term" value="F:ribosome binding"/>
    <property type="evidence" value="ECO:0007669"/>
    <property type="project" value="TreeGrafter"/>
</dbReference>